<keyword evidence="6" id="KW-0274">FAD</keyword>
<comment type="cofactor">
    <cofactor evidence="8">
        <name>Zn(2+)</name>
        <dbReference type="ChEBI" id="CHEBI:29105"/>
    </cofactor>
</comment>
<dbReference type="GO" id="GO:0046872">
    <property type="term" value="F:metal ion binding"/>
    <property type="evidence" value="ECO:0007669"/>
    <property type="project" value="UniProtKB-KW"/>
</dbReference>
<dbReference type="SUPFAM" id="SSF82282">
    <property type="entry name" value="Homocysteine S-methyltransferase"/>
    <property type="match status" value="1"/>
</dbReference>
<dbReference type="EMBL" id="SMGQ01000011">
    <property type="protein sequence ID" value="TCK98446.1"/>
    <property type="molecule type" value="Genomic_DNA"/>
</dbReference>
<dbReference type="PANTHER" id="PTHR11103">
    <property type="entry name" value="SLR1189 PROTEIN"/>
    <property type="match status" value="1"/>
</dbReference>
<comment type="caution">
    <text evidence="10">The sequence shown here is derived from an EMBL/GenBank/DDBJ whole genome shotgun (WGS) entry which is preliminary data.</text>
</comment>
<dbReference type="GO" id="GO:0004489">
    <property type="term" value="F:methylenetetrahydrofolate reductase [NAD(P)H] activity"/>
    <property type="evidence" value="ECO:0007669"/>
    <property type="project" value="InterPro"/>
</dbReference>
<evidence type="ECO:0000256" key="2">
    <source>
        <dbReference type="ARBA" id="ARBA00004777"/>
    </source>
</evidence>
<dbReference type="NCBIfam" id="NF006396">
    <property type="entry name" value="PRK08645.1"/>
    <property type="match status" value="1"/>
</dbReference>
<keyword evidence="11" id="KW-1185">Reference proteome</keyword>
<keyword evidence="4" id="KW-0285">Flavoprotein</keyword>
<feature type="binding site" evidence="8">
    <location>
        <position position="270"/>
    </location>
    <ligand>
        <name>Zn(2+)</name>
        <dbReference type="ChEBI" id="CHEBI:29105"/>
    </ligand>
</feature>
<accession>A0A4R1MYW9</accession>
<dbReference type="GO" id="GO:0032259">
    <property type="term" value="P:methylation"/>
    <property type="evidence" value="ECO:0007669"/>
    <property type="project" value="UniProtKB-KW"/>
</dbReference>
<dbReference type="Gene3D" id="3.20.20.220">
    <property type="match status" value="1"/>
</dbReference>
<evidence type="ECO:0000256" key="4">
    <source>
        <dbReference type="ARBA" id="ARBA00022630"/>
    </source>
</evidence>
<feature type="binding site" evidence="8">
    <location>
        <position position="204"/>
    </location>
    <ligand>
        <name>Zn(2+)</name>
        <dbReference type="ChEBI" id="CHEBI:29105"/>
    </ligand>
</feature>
<dbReference type="GO" id="GO:0006555">
    <property type="term" value="P:methionine metabolic process"/>
    <property type="evidence" value="ECO:0007669"/>
    <property type="project" value="InterPro"/>
</dbReference>
<dbReference type="RefSeq" id="WP_132281025.1">
    <property type="nucleotide sequence ID" value="NZ_SMGQ01000011.1"/>
</dbReference>
<evidence type="ECO:0000256" key="5">
    <source>
        <dbReference type="ARBA" id="ARBA00022679"/>
    </source>
</evidence>
<dbReference type="InterPro" id="IPR029041">
    <property type="entry name" value="FAD-linked_oxidoreductase-like"/>
</dbReference>
<reference evidence="10 11" key="1">
    <citation type="submission" date="2019-03" db="EMBL/GenBank/DDBJ databases">
        <title>Genomic Encyclopedia of Type Strains, Phase IV (KMG-IV): sequencing the most valuable type-strain genomes for metagenomic binning, comparative biology and taxonomic classification.</title>
        <authorList>
            <person name="Goeker M."/>
        </authorList>
    </citation>
    <scope>NUCLEOTIDE SEQUENCE [LARGE SCALE GENOMIC DNA]</scope>
    <source>
        <strain evidence="10 11">DSM 24176</strain>
    </source>
</reference>
<comment type="pathway">
    <text evidence="2">One-carbon metabolism; tetrahydrofolate interconversion.</text>
</comment>
<keyword evidence="3 8" id="KW-0489">Methyltransferase</keyword>
<sequence>MNLKHYLQNNILITDGAMGTYYAQVTQSNNTLSEKANIHQPDIIYNIHKEYIEAGAKLIRTNTFSANTKVLEQDIKGVKEIIKKAYALAQQAVSDAKEDVVIASSIGPIPDKDFLEEEDLFEEYKAIVDTFLKVGADTFIFETFSDINYLQDIVPYIKSKNKNATVITEFALNIYGYTKKGKSANRLLDDLRKIEDIDLYGFNCGIGAGHLYQIMQKVRWSDNEILTAMPNSGYPDVLQDRTVYMDNTDYFVDTMIDLAKLGVKVIGGCCGTTPMHIQKLNEALKDFSMETIRRPRKVEAAVSTKAKKINALEKKFTTNEPVIAVELDPPFGQKIDKMMEAANLLKANDVDIITIADSPMGKPRADALIVASKVSREVGIPVMPHICCRDKNVIGLKAQILGGYIEGIRDLLLVTGDPIPSGDRNEIKSVFNLNSITLMEMLREMNIEHFEDEPIFYGGALNPNRANIDKEIERMQKKIDAGAKFFLTQPIYDEATIEKIKYIKSKVDTKILGGVLPLVNIRNARFIQNEIIGITVPDEVIHQFDEKMTREESEKIGIEIGKKVALKMKNIVDGFYFMVPFNRVNMINEIIKALKKG</sequence>
<proteinExistence type="predicted"/>
<evidence type="ECO:0000313" key="11">
    <source>
        <dbReference type="Proteomes" id="UP000294545"/>
    </source>
</evidence>
<evidence type="ECO:0000256" key="8">
    <source>
        <dbReference type="PROSITE-ProRule" id="PRU00333"/>
    </source>
</evidence>
<organism evidence="10 11">
    <name type="scientific">Natranaerovirga hydrolytica</name>
    <dbReference type="NCBI Taxonomy" id="680378"/>
    <lineage>
        <taxon>Bacteria</taxon>
        <taxon>Bacillati</taxon>
        <taxon>Bacillota</taxon>
        <taxon>Clostridia</taxon>
        <taxon>Lachnospirales</taxon>
        <taxon>Natranaerovirgaceae</taxon>
        <taxon>Natranaerovirga</taxon>
    </lineage>
</organism>
<evidence type="ECO:0000256" key="1">
    <source>
        <dbReference type="ARBA" id="ARBA00001974"/>
    </source>
</evidence>
<dbReference type="InterPro" id="IPR003171">
    <property type="entry name" value="Mehydrof_redctse-like"/>
</dbReference>
<dbReference type="OrthoDB" id="9803687at2"/>
<dbReference type="Proteomes" id="UP000294545">
    <property type="component" value="Unassembled WGS sequence"/>
</dbReference>
<dbReference type="InterPro" id="IPR036589">
    <property type="entry name" value="HCY_dom_sf"/>
</dbReference>
<name>A0A4R1MYW9_9FIRM</name>
<dbReference type="GO" id="GO:0008168">
    <property type="term" value="F:methyltransferase activity"/>
    <property type="evidence" value="ECO:0007669"/>
    <property type="project" value="UniProtKB-UniRule"/>
</dbReference>
<evidence type="ECO:0000256" key="6">
    <source>
        <dbReference type="ARBA" id="ARBA00022827"/>
    </source>
</evidence>
<dbReference type="Gene3D" id="3.20.20.330">
    <property type="entry name" value="Homocysteine-binding-like domain"/>
    <property type="match status" value="1"/>
</dbReference>
<dbReference type="GO" id="GO:0035999">
    <property type="term" value="P:tetrahydrofolate interconversion"/>
    <property type="evidence" value="ECO:0007669"/>
    <property type="project" value="UniProtKB-UniPathway"/>
</dbReference>
<dbReference type="CDD" id="cd00537">
    <property type="entry name" value="MTHFR"/>
    <property type="match status" value="1"/>
</dbReference>
<dbReference type="Pfam" id="PF02219">
    <property type="entry name" value="MTHFR"/>
    <property type="match status" value="1"/>
</dbReference>
<evidence type="ECO:0000256" key="7">
    <source>
        <dbReference type="ARBA" id="ARBA00023002"/>
    </source>
</evidence>
<evidence type="ECO:0000313" key="10">
    <source>
        <dbReference type="EMBL" id="TCK98446.1"/>
    </source>
</evidence>
<keyword evidence="8" id="KW-0479">Metal-binding</keyword>
<dbReference type="UniPathway" id="UPA00193"/>
<keyword evidence="8" id="KW-0862">Zinc</keyword>
<feature type="binding site" evidence="8">
    <location>
        <position position="269"/>
    </location>
    <ligand>
        <name>Zn(2+)</name>
        <dbReference type="ChEBI" id="CHEBI:29105"/>
    </ligand>
</feature>
<feature type="domain" description="Hcy-binding" evidence="9">
    <location>
        <begin position="1"/>
        <end position="284"/>
    </location>
</feature>
<comment type="cofactor">
    <cofactor evidence="1">
        <name>FAD</name>
        <dbReference type="ChEBI" id="CHEBI:57692"/>
    </cofactor>
</comment>
<dbReference type="PANTHER" id="PTHR11103:SF18">
    <property type="entry name" value="SLR1189 PROTEIN"/>
    <property type="match status" value="1"/>
</dbReference>
<dbReference type="PROSITE" id="PS50970">
    <property type="entry name" value="HCY"/>
    <property type="match status" value="1"/>
</dbReference>
<protein>
    <submittedName>
        <fullName evidence="10">Homocysteine S-methyltransferase</fullName>
    </submittedName>
</protein>
<dbReference type="SUPFAM" id="SSF51730">
    <property type="entry name" value="FAD-linked oxidoreductase"/>
    <property type="match status" value="1"/>
</dbReference>
<evidence type="ECO:0000259" key="9">
    <source>
        <dbReference type="PROSITE" id="PS50970"/>
    </source>
</evidence>
<dbReference type="Pfam" id="PF02574">
    <property type="entry name" value="S-methyl_trans"/>
    <property type="match status" value="1"/>
</dbReference>
<keyword evidence="5 8" id="KW-0808">Transferase</keyword>
<keyword evidence="7" id="KW-0560">Oxidoreductase</keyword>
<evidence type="ECO:0000256" key="3">
    <source>
        <dbReference type="ARBA" id="ARBA00022603"/>
    </source>
</evidence>
<dbReference type="AlphaFoldDB" id="A0A4R1MYW9"/>
<dbReference type="InterPro" id="IPR003726">
    <property type="entry name" value="HCY_dom"/>
</dbReference>
<gene>
    <name evidence="10" type="ORF">EDC19_0868</name>
</gene>